<accession>A0ABN1QXQ3</accession>
<dbReference type="Gene3D" id="3.40.50.300">
    <property type="entry name" value="P-loop containing nucleotide triphosphate hydrolases"/>
    <property type="match status" value="1"/>
</dbReference>
<protein>
    <recommendedName>
        <fullName evidence="2">Orc1-like AAA ATPase domain-containing protein</fullName>
    </recommendedName>
</protein>
<dbReference type="Pfam" id="PF13191">
    <property type="entry name" value="AAA_16"/>
    <property type="match status" value="1"/>
</dbReference>
<dbReference type="InterPro" id="IPR041664">
    <property type="entry name" value="AAA_16"/>
</dbReference>
<reference evidence="3 4" key="1">
    <citation type="journal article" date="2019" name="Int. J. Syst. Evol. Microbiol.">
        <title>The Global Catalogue of Microorganisms (GCM) 10K type strain sequencing project: providing services to taxonomists for standard genome sequencing and annotation.</title>
        <authorList>
            <consortium name="The Broad Institute Genomics Platform"/>
            <consortium name="The Broad Institute Genome Sequencing Center for Infectious Disease"/>
            <person name="Wu L."/>
            <person name="Ma J."/>
        </authorList>
    </citation>
    <scope>NUCLEOTIDE SEQUENCE [LARGE SCALE GENOMIC DNA]</scope>
    <source>
        <strain evidence="3 4">JCM 10977</strain>
    </source>
</reference>
<proteinExistence type="predicted"/>
<feature type="domain" description="Orc1-like AAA ATPase" evidence="2">
    <location>
        <begin position="41"/>
        <end position="194"/>
    </location>
</feature>
<dbReference type="InterPro" id="IPR027417">
    <property type="entry name" value="P-loop_NTPase"/>
</dbReference>
<dbReference type="SUPFAM" id="SSF52540">
    <property type="entry name" value="P-loop containing nucleoside triphosphate hydrolases"/>
    <property type="match status" value="1"/>
</dbReference>
<evidence type="ECO:0000313" key="4">
    <source>
        <dbReference type="Proteomes" id="UP001500542"/>
    </source>
</evidence>
<evidence type="ECO:0000256" key="1">
    <source>
        <dbReference type="SAM" id="MobiDB-lite"/>
    </source>
</evidence>
<feature type="compositionally biased region" description="Polar residues" evidence="1">
    <location>
        <begin position="407"/>
        <end position="420"/>
    </location>
</feature>
<evidence type="ECO:0000313" key="3">
    <source>
        <dbReference type="EMBL" id="GAA0948605.1"/>
    </source>
</evidence>
<dbReference type="Proteomes" id="UP001500542">
    <property type="component" value="Unassembled WGS sequence"/>
</dbReference>
<evidence type="ECO:0000259" key="2">
    <source>
        <dbReference type="Pfam" id="PF13191"/>
    </source>
</evidence>
<feature type="region of interest" description="Disordered" evidence="1">
    <location>
        <begin position="383"/>
        <end position="426"/>
    </location>
</feature>
<dbReference type="RefSeq" id="WP_343973756.1">
    <property type="nucleotide sequence ID" value="NZ_BAAAHK010000011.1"/>
</dbReference>
<gene>
    <name evidence="3" type="ORF">GCM10009554_46390</name>
</gene>
<keyword evidence="4" id="KW-1185">Reference proteome</keyword>
<dbReference type="EMBL" id="BAAAHK010000011">
    <property type="protein sequence ID" value="GAA0948605.1"/>
    <property type="molecule type" value="Genomic_DNA"/>
</dbReference>
<comment type="caution">
    <text evidence="3">The sequence shown here is derived from an EMBL/GenBank/DDBJ whole genome shotgun (WGS) entry which is preliminary data.</text>
</comment>
<name>A0ABN1QXQ3_9ACTN</name>
<organism evidence="3 4">
    <name type="scientific">Kribbella koreensis</name>
    <dbReference type="NCBI Taxonomy" id="57909"/>
    <lineage>
        <taxon>Bacteria</taxon>
        <taxon>Bacillati</taxon>
        <taxon>Actinomycetota</taxon>
        <taxon>Actinomycetes</taxon>
        <taxon>Propionibacteriales</taxon>
        <taxon>Kribbellaceae</taxon>
        <taxon>Kribbella</taxon>
    </lineage>
</organism>
<sequence>MLGSPFTPRPGDPPAAPSGRVVEFDLMRGFSSRIAATQVQSSNGLLIVGSKAIGKTAVARAALGVLSDQSLRVAVVEWDGRQKAGAVLRQAMDGESMRSFGAVARTQLGRLKSVFKRPSVSVGLKGPSVSSDLGLPRAPEADIARNFVQAGEHARRTATPAVIVIDDLQKWSPREVRELCQGLVDCARAGHPIGVVAFASPAGEERVARADEHGMFAAHRLGPLTPRQSAHVLEQTAAQRGVRFDPAALESLVKFSQGHPRRLQLAAHEAWEAAPAGDRINAAAAEHGIAAATAHLERGEHTRTWRQLTAPEQALTQTLAARGGTEPRSLLSLQEHVPRPHREQIEQAVAELVRKDVIQEFPGGRIAFNDPGTEAWVLRNRPPAGTAGHMLESGPTWQIGSPGTAATPRSETQPSITNRSHPAIER</sequence>